<dbReference type="EMBL" id="JAGPYQ010000001">
    <property type="protein sequence ID" value="MBQ0852906.1"/>
    <property type="molecule type" value="Genomic_DNA"/>
</dbReference>
<reference evidence="2 3" key="1">
    <citation type="submission" date="2021-04" db="EMBL/GenBank/DDBJ databases">
        <authorList>
            <person name="Tang X."/>
            <person name="Zhou X."/>
            <person name="Chen X."/>
            <person name="Cernava T."/>
            <person name="Zhang C."/>
        </authorList>
    </citation>
    <scope>NUCLEOTIDE SEQUENCE [LARGE SCALE GENOMIC DNA]</scope>
    <source>
        <strain evidence="2 3">BH-SS-21</strain>
    </source>
</reference>
<feature type="region of interest" description="Disordered" evidence="1">
    <location>
        <begin position="20"/>
        <end position="63"/>
    </location>
</feature>
<feature type="compositionally biased region" description="Basic and acidic residues" evidence="1">
    <location>
        <begin position="132"/>
        <end position="146"/>
    </location>
</feature>
<keyword evidence="3" id="KW-1185">Reference proteome</keyword>
<evidence type="ECO:0000313" key="3">
    <source>
        <dbReference type="Proteomes" id="UP000677413"/>
    </source>
</evidence>
<sequence length="163" mass="17738">MAEDRNVWVELADYDEVKGWRSPSEATEDRNGGYTGHGNIIIEGGGRSPGATEDRNFEPAKSVDKDGNVAVALRAAEDSNMSAIKSVVRWQKVAVALRRDRGSQLAHLLRRPLHPGVWRSPFSATEDPNIDDVEKTHGLPDGDGRPSGRPSIATKCPGRGTLR</sequence>
<protein>
    <submittedName>
        <fullName evidence="2">Uncharacterized protein</fullName>
    </submittedName>
</protein>
<organism evidence="2 3">
    <name type="scientific">Streptomyces liliiviolaceus</name>
    <dbReference type="NCBI Taxonomy" id="2823109"/>
    <lineage>
        <taxon>Bacteria</taxon>
        <taxon>Bacillati</taxon>
        <taxon>Actinomycetota</taxon>
        <taxon>Actinomycetes</taxon>
        <taxon>Kitasatosporales</taxon>
        <taxon>Streptomycetaceae</taxon>
        <taxon>Streptomyces</taxon>
    </lineage>
</organism>
<dbReference type="RefSeq" id="WP_210889145.1">
    <property type="nucleotide sequence ID" value="NZ_JAGPYQ010000001.1"/>
</dbReference>
<name>A0A940Y4J2_9ACTN</name>
<comment type="caution">
    <text evidence="2">The sequence shown here is derived from an EMBL/GenBank/DDBJ whole genome shotgun (WGS) entry which is preliminary data.</text>
</comment>
<evidence type="ECO:0000313" key="2">
    <source>
        <dbReference type="EMBL" id="MBQ0852906.1"/>
    </source>
</evidence>
<proteinExistence type="predicted"/>
<feature type="region of interest" description="Disordered" evidence="1">
    <location>
        <begin position="116"/>
        <end position="163"/>
    </location>
</feature>
<dbReference type="AlphaFoldDB" id="A0A940Y4J2"/>
<evidence type="ECO:0000256" key="1">
    <source>
        <dbReference type="SAM" id="MobiDB-lite"/>
    </source>
</evidence>
<dbReference type="Proteomes" id="UP000677413">
    <property type="component" value="Unassembled WGS sequence"/>
</dbReference>
<gene>
    <name evidence="2" type="ORF">J8N05_32570</name>
</gene>
<feature type="compositionally biased region" description="Basic and acidic residues" evidence="1">
    <location>
        <begin position="52"/>
        <end position="63"/>
    </location>
</feature>
<accession>A0A940Y4J2</accession>